<gene>
    <name evidence="3" type="ORF">F4561_005140</name>
</gene>
<organism evidence="3 4">
    <name type="scientific">Lipingzhangella halophila</name>
    <dbReference type="NCBI Taxonomy" id="1783352"/>
    <lineage>
        <taxon>Bacteria</taxon>
        <taxon>Bacillati</taxon>
        <taxon>Actinomycetota</taxon>
        <taxon>Actinomycetes</taxon>
        <taxon>Streptosporangiales</taxon>
        <taxon>Nocardiopsidaceae</taxon>
        <taxon>Lipingzhangella</taxon>
    </lineage>
</organism>
<dbReference type="Pfam" id="PF02441">
    <property type="entry name" value="Flavoprotein"/>
    <property type="match status" value="1"/>
</dbReference>
<evidence type="ECO:0000313" key="4">
    <source>
        <dbReference type="Proteomes" id="UP000523007"/>
    </source>
</evidence>
<dbReference type="GO" id="GO:0003824">
    <property type="term" value="F:catalytic activity"/>
    <property type="evidence" value="ECO:0007669"/>
    <property type="project" value="InterPro"/>
</dbReference>
<dbReference type="SUPFAM" id="SSF52507">
    <property type="entry name" value="Homo-oligomeric flavin-containing Cys decarboxylases, HFCD"/>
    <property type="match status" value="1"/>
</dbReference>
<dbReference type="RefSeq" id="WP_184582310.1">
    <property type="nucleotide sequence ID" value="NZ_JACHJT010000001.1"/>
</dbReference>
<comment type="caution">
    <text evidence="3">The sequence shown here is derived from an EMBL/GenBank/DDBJ whole genome shotgun (WGS) entry which is preliminary data.</text>
</comment>
<dbReference type="Proteomes" id="UP000523007">
    <property type="component" value="Unassembled WGS sequence"/>
</dbReference>
<feature type="domain" description="Flavoprotein" evidence="2">
    <location>
        <begin position="6"/>
        <end position="117"/>
    </location>
</feature>
<evidence type="ECO:0000259" key="2">
    <source>
        <dbReference type="Pfam" id="PF02441"/>
    </source>
</evidence>
<proteinExistence type="predicted"/>
<dbReference type="EMBL" id="JACHJT010000001">
    <property type="protein sequence ID" value="MBB4934320.1"/>
    <property type="molecule type" value="Genomic_DNA"/>
</dbReference>
<sequence length="184" mass="19479">MSETKTLYVVVCAAGPAADVGILIDQAHERGWTVQLIATPAALAFIDTDALEKQTGRPVRSEHRAPGSPRSPKADAIIIAPASFNTINKLANGIADTYALDVTNEAIGLGISLVILPFVNSAYANRAPFRASVEALRKEGVPVLIGPGAFEPHKAGSGADEHGQFPWHQPLDEVSPPELPNWAM</sequence>
<evidence type="ECO:0000313" key="3">
    <source>
        <dbReference type="EMBL" id="MBB4934320.1"/>
    </source>
</evidence>
<evidence type="ECO:0000256" key="1">
    <source>
        <dbReference type="SAM" id="MobiDB-lite"/>
    </source>
</evidence>
<name>A0A7W7W5Z0_9ACTN</name>
<keyword evidence="4" id="KW-1185">Reference proteome</keyword>
<dbReference type="AlphaFoldDB" id="A0A7W7W5Z0"/>
<accession>A0A7W7W5Z0</accession>
<feature type="region of interest" description="Disordered" evidence="1">
    <location>
        <begin position="151"/>
        <end position="184"/>
    </location>
</feature>
<feature type="compositionally biased region" description="Basic and acidic residues" evidence="1">
    <location>
        <begin position="151"/>
        <end position="163"/>
    </location>
</feature>
<dbReference type="Gene3D" id="3.40.50.1950">
    <property type="entry name" value="Flavin prenyltransferase-like"/>
    <property type="match status" value="1"/>
</dbReference>
<reference evidence="3 4" key="1">
    <citation type="submission" date="2020-08" db="EMBL/GenBank/DDBJ databases">
        <title>Sequencing the genomes of 1000 actinobacteria strains.</title>
        <authorList>
            <person name="Klenk H.-P."/>
        </authorList>
    </citation>
    <scope>NUCLEOTIDE SEQUENCE [LARGE SCALE GENOMIC DNA]</scope>
    <source>
        <strain evidence="3 4">DSM 102030</strain>
    </source>
</reference>
<dbReference type="InterPro" id="IPR036551">
    <property type="entry name" value="Flavin_trans-like"/>
</dbReference>
<dbReference type="InterPro" id="IPR003382">
    <property type="entry name" value="Flavoprotein"/>
</dbReference>
<protein>
    <submittedName>
        <fullName evidence="3">Phosphopantothenoylcysteine synthetase/decarboxylase</fullName>
    </submittedName>
</protein>